<dbReference type="InterPro" id="IPR011493">
    <property type="entry name" value="GLUG"/>
</dbReference>
<dbReference type="Pfam" id="PF13018">
    <property type="entry name" value="ESPR"/>
    <property type="match status" value="1"/>
</dbReference>
<dbReference type="Gene3D" id="2.160.20.110">
    <property type="match status" value="2"/>
</dbReference>
<feature type="domain" description="Filamentous haemagglutinin FhaB/tRNA nuclease CdiA-like TPS" evidence="1">
    <location>
        <begin position="50"/>
        <end position="162"/>
    </location>
</feature>
<evidence type="ECO:0000313" key="2">
    <source>
        <dbReference type="EMBL" id="TCK57900.1"/>
    </source>
</evidence>
<dbReference type="InterPro" id="IPR008638">
    <property type="entry name" value="FhaB/CdiA-like_TPS"/>
</dbReference>
<dbReference type="InterPro" id="IPR011050">
    <property type="entry name" value="Pectin_lyase_fold/virulence"/>
</dbReference>
<gene>
    <name evidence="2" type="ORF">EV690_1602</name>
</gene>
<dbReference type="SMART" id="SM00912">
    <property type="entry name" value="Haemagg_act"/>
    <property type="match status" value="1"/>
</dbReference>
<evidence type="ECO:0000313" key="3">
    <source>
        <dbReference type="Proteomes" id="UP000295565"/>
    </source>
</evidence>
<dbReference type="EMBL" id="SMGD01000012">
    <property type="protein sequence ID" value="TCK57900.1"/>
    <property type="molecule type" value="Genomic_DNA"/>
</dbReference>
<dbReference type="Proteomes" id="UP000295565">
    <property type="component" value="Unassembled WGS sequence"/>
</dbReference>
<protein>
    <submittedName>
        <fullName evidence="2">Filamentous hemagglutinin family protein</fullName>
    </submittedName>
</protein>
<dbReference type="PANTHER" id="PTHR12338:SF5">
    <property type="entry name" value="ANTIGEN 43-RELATED"/>
    <property type="match status" value="1"/>
</dbReference>
<dbReference type="Gene3D" id="2.160.20.10">
    <property type="entry name" value="Single-stranded right-handed beta-helix, Pectin lyase-like"/>
    <property type="match status" value="1"/>
</dbReference>
<dbReference type="Pfam" id="PF18676">
    <property type="entry name" value="MBG_2"/>
    <property type="match status" value="1"/>
</dbReference>
<dbReference type="InterPro" id="IPR012334">
    <property type="entry name" value="Pectin_lyas_fold"/>
</dbReference>
<dbReference type="Pfam" id="PF05860">
    <property type="entry name" value="TPS"/>
    <property type="match status" value="1"/>
</dbReference>
<sequence>MNHIYRSIWNAARQVWQVTSELGSRQVKSATKSVLKLAAGMLILVSTHVLAELPTGGQVVAGQGSIAQADSSMTIHQSSQNMVVNWNSFSIGKQNKVQFVQPGSSSAVLNRVTGSEVSSIRGQLSANGRVFLINPNGVSFSKNAQVNVGALVTSTLGISNKDFMSGHYTFSGDSNNAVINQGNITTAEGGYVAMIAAKIINTGHITTPKGATLMGAGSTVTLDMGGPVKIQVNKSLLDTYIEQGGAIKANGGLIYLTAKAADALSSSVINHTGISQAQTLSSNATGEIVLLGDMKNGHINVAGTLDASAPKQGNGGFVETSAAHVKIAANTNVTTLAKTGKTGQWLIDPTDFNIDSGSATQTSSGIGATTLSNNLGTNNVTLATSATDTGSELGDINVNAAVSWSSNNTLTLNAHNNININASINASGDSSGLALNYGGYTQNSTVTNGTDYNINAPVTLSGSNASLSINGHSYSLIHSLAEARQYFASGKGNYALAEDLDLSNLPTQTEAIIPSLDGIVTGLGHTVSHISISSDLYGNVGLFGEVKNDSIVRDIGVTDSSVQGYQDAGLLIGINRGTVHNVYAIGTVSGRYSVGGLIGHNYGNVDKAFAIGTVQTWLDYGSNIGGLVGFNEGSLDNVYTDTTTTVNFNNAGGIAGYNQGTINHAYAAGATISTQDSGRAAGIAPNGTVTNSYYATTNADGETINSDSSQGVGKTRLELAQQSTYSGWDTSIWSINGSRGNAVAGYELGMFPYLSGLTPSSLIQNVTAFNAGFGTEANPYQITRWSQLQNINNSEILSKGYHFTLENDLNSSSAAYNFYASNSANSGAGWDPIGDSTHNFDGYFNGQDHTISNLTIKTSNDGSGLFGYTSADSELTNLALTDINISGASYVGGLVGYNQGTISNTSVNGQVSASGANLGGLVGYNSNQATVSSSYSVATVTGKGTSIGGLVGSNHGAINTSYAASSVTGETSGNNGRYTGGLVGWNKGTITSTYATSTVNSASDHVGGLVGGNDGGSISQSYALGAVSGAATVGGLVGFSGNGGTTSDSYYATTNAQGNAISGYDSLIGQGYSYSDLHNASTYANWDISSSGGSSAIWRIYDDHTTPLLRTFLTAATLSTSNSSATQVYNGSTELTAAVAIHWNTADHSTFDSTLVSGNLTLDEKNVGARSLVNHYYSTQQGYDIITDSSLKNLTVQVTAKTLSSVSISARNKVYDGTTVASLNTSSAHFNGMIAGDNLTIASARGQFSDKNVATNKTVSISGITLGGTDARNYSFNSGTATTIADITPRPVTVSADNQSKMVGSPDPEFTYQTSCGNFNSDCGLVAGESLTGQLTRDSGENAGTYAITQGTLTNSNNPNYTLTYQPGSLVINPVPRTVVITRTVLEQPRSHALSGQTVNSSINTPLNKNESHMNVKYVSSVKDIPQVNSSRSPLYVVGSGLLLPTQQLNNQSMEN</sequence>
<proteinExistence type="predicted"/>
<dbReference type="NCBIfam" id="TIGR01901">
    <property type="entry name" value="adhes_NPXG"/>
    <property type="match status" value="1"/>
</dbReference>
<dbReference type="SUPFAM" id="SSF51126">
    <property type="entry name" value="Pectin lyase-like"/>
    <property type="match status" value="1"/>
</dbReference>
<dbReference type="Pfam" id="PF18657">
    <property type="entry name" value="YDG"/>
    <property type="match status" value="1"/>
</dbReference>
<accession>A0A4R1K1W5</accession>
<dbReference type="InterPro" id="IPR041248">
    <property type="entry name" value="YDG"/>
</dbReference>
<dbReference type="InterPro" id="IPR041286">
    <property type="entry name" value="MBG_2"/>
</dbReference>
<evidence type="ECO:0000259" key="1">
    <source>
        <dbReference type="SMART" id="SM00912"/>
    </source>
</evidence>
<name>A0A4R1K1W5_9GAMM</name>
<dbReference type="InterPro" id="IPR050909">
    <property type="entry name" value="Bact_Autotransporter_VF"/>
</dbReference>
<dbReference type="OrthoDB" id="218680at2"/>
<dbReference type="RefSeq" id="WP_131912431.1">
    <property type="nucleotide sequence ID" value="NZ_OU594967.1"/>
</dbReference>
<organism evidence="2 3">
    <name type="scientific">Celerinatantimonas diazotrophica</name>
    <dbReference type="NCBI Taxonomy" id="412034"/>
    <lineage>
        <taxon>Bacteria</taxon>
        <taxon>Pseudomonadati</taxon>
        <taxon>Pseudomonadota</taxon>
        <taxon>Gammaproteobacteria</taxon>
        <taxon>Celerinatantimonadaceae</taxon>
        <taxon>Celerinatantimonas</taxon>
    </lineage>
</organism>
<dbReference type="InterPro" id="IPR024973">
    <property type="entry name" value="ESPR"/>
</dbReference>
<comment type="caution">
    <text evidence="2">The sequence shown here is derived from an EMBL/GenBank/DDBJ whole genome shotgun (WGS) entry which is preliminary data.</text>
</comment>
<keyword evidence="3" id="KW-1185">Reference proteome</keyword>
<reference evidence="2 3" key="1">
    <citation type="submission" date="2019-03" db="EMBL/GenBank/DDBJ databases">
        <title>Genomic Encyclopedia of Type Strains, Phase IV (KMG-IV): sequencing the most valuable type-strain genomes for metagenomic binning, comparative biology and taxonomic classification.</title>
        <authorList>
            <person name="Goeker M."/>
        </authorList>
    </citation>
    <scope>NUCLEOTIDE SEQUENCE [LARGE SCALE GENOMIC DNA]</scope>
    <source>
        <strain evidence="2 3">DSM 18577</strain>
    </source>
</reference>
<dbReference type="Pfam" id="PF07581">
    <property type="entry name" value="Glug"/>
    <property type="match status" value="2"/>
</dbReference>
<dbReference type="PANTHER" id="PTHR12338">
    <property type="entry name" value="AUTOTRANSPORTER"/>
    <property type="match status" value="1"/>
</dbReference>